<dbReference type="CDD" id="cd01335">
    <property type="entry name" value="Radical_SAM"/>
    <property type="match status" value="1"/>
</dbReference>
<reference evidence="8" key="1">
    <citation type="submission" date="2017-05" db="EMBL/GenBank/DDBJ databases">
        <authorList>
            <person name="Lin X."/>
        </authorList>
    </citation>
    <scope>NUCLEOTIDE SEQUENCE [LARGE SCALE GENOMIC DNA]</scope>
    <source>
        <strain evidence="8">JLT2012</strain>
    </source>
</reference>
<dbReference type="GO" id="GO:0003824">
    <property type="term" value="F:catalytic activity"/>
    <property type="evidence" value="ECO:0007669"/>
    <property type="project" value="InterPro"/>
</dbReference>
<name>A0A219B1K6_9SPHN</name>
<evidence type="ECO:0000256" key="2">
    <source>
        <dbReference type="ARBA" id="ARBA00022691"/>
    </source>
</evidence>
<proteinExistence type="predicted"/>
<keyword evidence="4" id="KW-0408">Iron</keyword>
<dbReference type="Pfam" id="PF04055">
    <property type="entry name" value="Radical_SAM"/>
    <property type="match status" value="1"/>
</dbReference>
<comment type="cofactor">
    <cofactor evidence="1">
        <name>[4Fe-4S] cluster</name>
        <dbReference type="ChEBI" id="CHEBI:49883"/>
    </cofactor>
</comment>
<dbReference type="GO" id="GO:0051536">
    <property type="term" value="F:iron-sulfur cluster binding"/>
    <property type="evidence" value="ECO:0007669"/>
    <property type="project" value="UniProtKB-KW"/>
</dbReference>
<dbReference type="OrthoDB" id="9810775at2"/>
<dbReference type="SFLD" id="SFLDG01067">
    <property type="entry name" value="SPASM/twitch_domain_containing"/>
    <property type="match status" value="1"/>
</dbReference>
<keyword evidence="2" id="KW-0949">S-adenosyl-L-methionine</keyword>
<dbReference type="Proteomes" id="UP000198462">
    <property type="component" value="Unassembled WGS sequence"/>
</dbReference>
<comment type="caution">
    <text evidence="7">The sequence shown here is derived from an EMBL/GenBank/DDBJ whole genome shotgun (WGS) entry which is preliminary data.</text>
</comment>
<evidence type="ECO:0000256" key="1">
    <source>
        <dbReference type="ARBA" id="ARBA00001966"/>
    </source>
</evidence>
<evidence type="ECO:0000256" key="5">
    <source>
        <dbReference type="ARBA" id="ARBA00023014"/>
    </source>
</evidence>
<evidence type="ECO:0000259" key="6">
    <source>
        <dbReference type="PROSITE" id="PS51918"/>
    </source>
</evidence>
<dbReference type="RefSeq" id="WP_088711041.1">
    <property type="nucleotide sequence ID" value="NZ_NFZT01000001.1"/>
</dbReference>
<dbReference type="InterPro" id="IPR007197">
    <property type="entry name" value="rSAM"/>
</dbReference>
<sequence length="306" mass="33836">MTARPFSDPTTTALGEQRAHVDFRGLETLWLNTGTLCNLACDHCYIESSPKNDRLAYLTRGDVRAALRQAAETRQPLRSVGITGGEPFMNPDIDDILADCLAEGLEVLVLTNAMTPMRHHRQALLSLAARYPALLTMRVSLDHYDPALHEEERGPRSFRPAMDGLRWLSDHGFPIAVAGRTRWGDDEEDLRRGYAELFANEGISIDAADPEALVLFPEMDEQGKTPEITTACWQILDKNPATLMCANERMLVRRRGAQHASYVACTLLPYDEEFDYGADLQGAVGPVPLNHPHCSRFCVLGGGSCG</sequence>
<dbReference type="InterPro" id="IPR050377">
    <property type="entry name" value="Radical_SAM_PqqE_MftC-like"/>
</dbReference>
<evidence type="ECO:0000313" key="8">
    <source>
        <dbReference type="Proteomes" id="UP000198462"/>
    </source>
</evidence>
<evidence type="ECO:0000256" key="3">
    <source>
        <dbReference type="ARBA" id="ARBA00022723"/>
    </source>
</evidence>
<keyword evidence="5" id="KW-0411">Iron-sulfur</keyword>
<dbReference type="InterPro" id="IPR058240">
    <property type="entry name" value="rSAM_sf"/>
</dbReference>
<dbReference type="GO" id="GO:0046872">
    <property type="term" value="F:metal ion binding"/>
    <property type="evidence" value="ECO:0007669"/>
    <property type="project" value="UniProtKB-KW"/>
</dbReference>
<gene>
    <name evidence="7" type="ORF">B5C34_01440</name>
</gene>
<organism evidence="7 8">
    <name type="scientific">Pacificimonas flava</name>
    <dbReference type="NCBI Taxonomy" id="1234595"/>
    <lineage>
        <taxon>Bacteria</taxon>
        <taxon>Pseudomonadati</taxon>
        <taxon>Pseudomonadota</taxon>
        <taxon>Alphaproteobacteria</taxon>
        <taxon>Sphingomonadales</taxon>
        <taxon>Sphingosinicellaceae</taxon>
        <taxon>Pacificimonas</taxon>
    </lineage>
</organism>
<feature type="domain" description="Radical SAM core" evidence="6">
    <location>
        <begin position="23"/>
        <end position="254"/>
    </location>
</feature>
<dbReference type="SUPFAM" id="SSF102114">
    <property type="entry name" value="Radical SAM enzymes"/>
    <property type="match status" value="1"/>
</dbReference>
<dbReference type="EMBL" id="NFZT01000001">
    <property type="protein sequence ID" value="OWV32242.1"/>
    <property type="molecule type" value="Genomic_DNA"/>
</dbReference>
<keyword evidence="3" id="KW-0479">Metal-binding</keyword>
<dbReference type="Gene3D" id="3.20.20.70">
    <property type="entry name" value="Aldolase class I"/>
    <property type="match status" value="1"/>
</dbReference>
<dbReference type="SFLD" id="SFLDS00029">
    <property type="entry name" value="Radical_SAM"/>
    <property type="match status" value="1"/>
</dbReference>
<accession>A0A219B1K6</accession>
<dbReference type="InterPro" id="IPR013785">
    <property type="entry name" value="Aldolase_TIM"/>
</dbReference>
<dbReference type="PANTHER" id="PTHR11228:SF22">
    <property type="entry name" value="PEPTIDE BIOSYNTHESIS PROTEIN YYDG-RELATED"/>
    <property type="match status" value="1"/>
</dbReference>
<protein>
    <submittedName>
        <fullName evidence="7">Radical SAM protein</fullName>
    </submittedName>
</protein>
<dbReference type="PROSITE" id="PS51918">
    <property type="entry name" value="RADICAL_SAM"/>
    <property type="match status" value="1"/>
</dbReference>
<evidence type="ECO:0000313" key="7">
    <source>
        <dbReference type="EMBL" id="OWV32242.1"/>
    </source>
</evidence>
<dbReference type="AlphaFoldDB" id="A0A219B1K6"/>
<keyword evidence="8" id="KW-1185">Reference proteome</keyword>
<dbReference type="PANTHER" id="PTHR11228">
    <property type="entry name" value="RADICAL SAM DOMAIN PROTEIN"/>
    <property type="match status" value="1"/>
</dbReference>
<evidence type="ECO:0000256" key="4">
    <source>
        <dbReference type="ARBA" id="ARBA00023004"/>
    </source>
</evidence>